<dbReference type="InterPro" id="IPR044653">
    <property type="entry name" value="AZF1/2/3-like"/>
</dbReference>
<dbReference type="STRING" id="72664.V4MHL6"/>
<reference evidence="9 10" key="1">
    <citation type="journal article" date="2013" name="Front. Plant Sci.">
        <title>The Reference Genome of the Halophytic Plant Eutrema salsugineum.</title>
        <authorList>
            <person name="Yang R."/>
            <person name="Jarvis D.E."/>
            <person name="Chen H."/>
            <person name="Beilstein M.A."/>
            <person name="Grimwood J."/>
            <person name="Jenkins J."/>
            <person name="Shu S."/>
            <person name="Prochnik S."/>
            <person name="Xin M."/>
            <person name="Ma C."/>
            <person name="Schmutz J."/>
            <person name="Wing R.A."/>
            <person name="Mitchell-Olds T."/>
            <person name="Schumaker K.S."/>
            <person name="Wang X."/>
        </authorList>
    </citation>
    <scope>NUCLEOTIDE SEQUENCE [LARGE SCALE GENOMIC DNA]</scope>
</reference>
<evidence type="ECO:0000256" key="3">
    <source>
        <dbReference type="ARBA" id="ARBA00022771"/>
    </source>
</evidence>
<evidence type="ECO:0000256" key="5">
    <source>
        <dbReference type="ARBA" id="ARBA00023015"/>
    </source>
</evidence>
<evidence type="ECO:0000313" key="10">
    <source>
        <dbReference type="Proteomes" id="UP000030689"/>
    </source>
</evidence>
<keyword evidence="3 7" id="KW-0863">Zinc-finger</keyword>
<dbReference type="GO" id="GO:0003700">
    <property type="term" value="F:DNA-binding transcription factor activity"/>
    <property type="evidence" value="ECO:0007669"/>
    <property type="project" value="InterPro"/>
</dbReference>
<keyword evidence="2" id="KW-0677">Repeat</keyword>
<dbReference type="GO" id="GO:0008270">
    <property type="term" value="F:zinc ion binding"/>
    <property type="evidence" value="ECO:0007669"/>
    <property type="project" value="UniProtKB-KW"/>
</dbReference>
<evidence type="ECO:0000259" key="8">
    <source>
        <dbReference type="PROSITE" id="PS50157"/>
    </source>
</evidence>
<dbReference type="Gramene" id="ESQ30821">
    <property type="protein sequence ID" value="ESQ30821"/>
    <property type="gene ID" value="EUTSA_v10012368mg"/>
</dbReference>
<dbReference type="Pfam" id="PF13912">
    <property type="entry name" value="zf-C2H2_6"/>
    <property type="match status" value="1"/>
</dbReference>
<accession>V4MHL6</accession>
<evidence type="ECO:0000256" key="1">
    <source>
        <dbReference type="ARBA" id="ARBA00022723"/>
    </source>
</evidence>
<name>V4MHL6_EUTSA</name>
<sequence>AISTVTVTIDDSTAPSISIHECSICHKVFPTDQALGGHKRCHYECNLSGGGGR</sequence>
<dbReference type="SUPFAM" id="SSF57667">
    <property type="entry name" value="beta-beta-alpha zinc fingers"/>
    <property type="match status" value="1"/>
</dbReference>
<dbReference type="GO" id="GO:0000976">
    <property type="term" value="F:transcription cis-regulatory region binding"/>
    <property type="evidence" value="ECO:0007669"/>
    <property type="project" value="TreeGrafter"/>
</dbReference>
<dbReference type="GO" id="GO:0005634">
    <property type="term" value="C:nucleus"/>
    <property type="evidence" value="ECO:0007669"/>
    <property type="project" value="TreeGrafter"/>
</dbReference>
<keyword evidence="5" id="KW-0805">Transcription regulation</keyword>
<dbReference type="AlphaFoldDB" id="V4MHL6"/>
<evidence type="ECO:0000256" key="6">
    <source>
        <dbReference type="ARBA" id="ARBA00023163"/>
    </source>
</evidence>
<feature type="non-terminal residue" evidence="9">
    <location>
        <position position="1"/>
    </location>
</feature>
<evidence type="ECO:0000256" key="2">
    <source>
        <dbReference type="ARBA" id="ARBA00022737"/>
    </source>
</evidence>
<evidence type="ECO:0000256" key="4">
    <source>
        <dbReference type="ARBA" id="ARBA00022833"/>
    </source>
</evidence>
<evidence type="ECO:0000313" key="9">
    <source>
        <dbReference type="EMBL" id="ESQ30821.1"/>
    </source>
</evidence>
<dbReference type="PANTHER" id="PTHR45988:SF1">
    <property type="entry name" value="ZINC FINGER PROTEIN AZF2"/>
    <property type="match status" value="1"/>
</dbReference>
<dbReference type="InterPro" id="IPR013087">
    <property type="entry name" value="Znf_C2H2_type"/>
</dbReference>
<organism evidence="9 10">
    <name type="scientific">Eutrema salsugineum</name>
    <name type="common">Saltwater cress</name>
    <name type="synonym">Sisymbrium salsugineum</name>
    <dbReference type="NCBI Taxonomy" id="72664"/>
    <lineage>
        <taxon>Eukaryota</taxon>
        <taxon>Viridiplantae</taxon>
        <taxon>Streptophyta</taxon>
        <taxon>Embryophyta</taxon>
        <taxon>Tracheophyta</taxon>
        <taxon>Spermatophyta</taxon>
        <taxon>Magnoliopsida</taxon>
        <taxon>eudicotyledons</taxon>
        <taxon>Gunneridae</taxon>
        <taxon>Pentapetalae</taxon>
        <taxon>rosids</taxon>
        <taxon>malvids</taxon>
        <taxon>Brassicales</taxon>
        <taxon>Brassicaceae</taxon>
        <taxon>Eutremeae</taxon>
        <taxon>Eutrema</taxon>
    </lineage>
</organism>
<dbReference type="Proteomes" id="UP000030689">
    <property type="component" value="Unassembled WGS sequence"/>
</dbReference>
<dbReference type="EMBL" id="KI517809">
    <property type="protein sequence ID" value="ESQ30821.1"/>
    <property type="molecule type" value="Genomic_DNA"/>
</dbReference>
<dbReference type="PANTHER" id="PTHR45988">
    <property type="entry name" value="C2H2 TYPE ZINC FINGER TRANSCRIPTION FACTOR FAMILY-RELATED"/>
    <property type="match status" value="1"/>
</dbReference>
<dbReference type="InterPro" id="IPR036236">
    <property type="entry name" value="Znf_C2H2_sf"/>
</dbReference>
<dbReference type="KEGG" id="eus:EUTSA_v10012368mg"/>
<keyword evidence="4" id="KW-0862">Zinc</keyword>
<gene>
    <name evidence="9" type="ORF">EUTSA_v10012368mg</name>
</gene>
<keyword evidence="6" id="KW-0804">Transcription</keyword>
<dbReference type="eggNOG" id="KOG1721">
    <property type="taxonomic scope" value="Eukaryota"/>
</dbReference>
<keyword evidence="1" id="KW-0479">Metal-binding</keyword>
<proteinExistence type="predicted"/>
<dbReference type="PROSITE" id="PS50157">
    <property type="entry name" value="ZINC_FINGER_C2H2_2"/>
    <property type="match status" value="1"/>
</dbReference>
<feature type="domain" description="C2H2-type" evidence="8">
    <location>
        <begin position="20"/>
        <end position="42"/>
    </location>
</feature>
<dbReference type="PROSITE" id="PS00028">
    <property type="entry name" value="ZINC_FINGER_C2H2_1"/>
    <property type="match status" value="1"/>
</dbReference>
<protein>
    <recommendedName>
        <fullName evidence="8">C2H2-type domain-containing protein</fullName>
    </recommendedName>
</protein>
<evidence type="ECO:0000256" key="7">
    <source>
        <dbReference type="PROSITE-ProRule" id="PRU00042"/>
    </source>
</evidence>
<keyword evidence="10" id="KW-1185">Reference proteome</keyword>